<dbReference type="Proteomes" id="UP000480684">
    <property type="component" value="Unassembled WGS sequence"/>
</dbReference>
<dbReference type="AlphaFoldDB" id="A0A7C9V247"/>
<dbReference type="EMBL" id="JAAIYP010000045">
    <property type="protein sequence ID" value="NFV82111.1"/>
    <property type="molecule type" value="Genomic_DNA"/>
</dbReference>
<accession>A0A7C9V247</accession>
<dbReference type="RefSeq" id="WP_163682804.1">
    <property type="nucleotide sequence ID" value="NZ_JAAIYP010000045.1"/>
</dbReference>
<keyword evidence="2" id="KW-1185">Reference proteome</keyword>
<comment type="caution">
    <text evidence="1">The sequence shown here is derived from an EMBL/GenBank/DDBJ whole genome shotgun (WGS) entry which is preliminary data.</text>
</comment>
<proteinExistence type="predicted"/>
<gene>
    <name evidence="1" type="ORF">G4223_18530</name>
</gene>
<dbReference type="Gene3D" id="1.10.10.60">
    <property type="entry name" value="Homeodomain-like"/>
    <property type="match status" value="1"/>
</dbReference>
<protein>
    <submittedName>
        <fullName evidence="1">Uncharacterized protein</fullName>
    </submittedName>
</protein>
<organism evidence="1 2">
    <name type="scientific">Magnetospirillum aberrantis SpK</name>
    <dbReference type="NCBI Taxonomy" id="908842"/>
    <lineage>
        <taxon>Bacteria</taxon>
        <taxon>Pseudomonadati</taxon>
        <taxon>Pseudomonadota</taxon>
        <taxon>Alphaproteobacteria</taxon>
        <taxon>Rhodospirillales</taxon>
        <taxon>Rhodospirillaceae</taxon>
        <taxon>Magnetospirillum</taxon>
    </lineage>
</organism>
<sequence length="78" mass="8870">MFRVVAVNEAGLRCGEDHPGAKLTDSEVELIRQLRESGMSYGVLADKFDVSKSCIADICKYRRRGQFVLHEKKVRVQE</sequence>
<reference evidence="1 2" key="1">
    <citation type="submission" date="2020-02" db="EMBL/GenBank/DDBJ databases">
        <authorList>
            <person name="Dziuba M."/>
            <person name="Kuznetsov B."/>
            <person name="Mardanov A."/>
            <person name="Ravin N."/>
            <person name="Grouzdev D."/>
        </authorList>
    </citation>
    <scope>NUCLEOTIDE SEQUENCE [LARGE SCALE GENOMIC DNA]</scope>
    <source>
        <strain evidence="1 2">SpK</strain>
    </source>
</reference>
<evidence type="ECO:0000313" key="1">
    <source>
        <dbReference type="EMBL" id="NFV82111.1"/>
    </source>
</evidence>
<evidence type="ECO:0000313" key="2">
    <source>
        <dbReference type="Proteomes" id="UP000480684"/>
    </source>
</evidence>
<name>A0A7C9V247_9PROT</name>